<dbReference type="SUPFAM" id="SSF50998">
    <property type="entry name" value="Quinoprotein alcohol dehydrogenase-like"/>
    <property type="match status" value="1"/>
</dbReference>
<keyword evidence="12" id="KW-1185">Reference proteome</keyword>
<feature type="domain" description="Response regulatory" evidence="10">
    <location>
        <begin position="1099"/>
        <end position="1214"/>
    </location>
</feature>
<dbReference type="InterPro" id="IPR005467">
    <property type="entry name" value="His_kinase_dom"/>
</dbReference>
<dbReference type="Gene3D" id="2.60.40.10">
    <property type="entry name" value="Immunoglobulins"/>
    <property type="match status" value="1"/>
</dbReference>
<dbReference type="InterPro" id="IPR011123">
    <property type="entry name" value="Y_Y_Y"/>
</dbReference>
<dbReference type="Pfam" id="PF12833">
    <property type="entry name" value="HTH_18"/>
    <property type="match status" value="1"/>
</dbReference>
<dbReference type="InterPro" id="IPR013783">
    <property type="entry name" value="Ig-like_fold"/>
</dbReference>
<evidence type="ECO:0000256" key="6">
    <source>
        <dbReference type="PROSITE-ProRule" id="PRU00169"/>
    </source>
</evidence>
<evidence type="ECO:0000259" key="10">
    <source>
        <dbReference type="PROSITE" id="PS50110"/>
    </source>
</evidence>
<dbReference type="CDD" id="cd17574">
    <property type="entry name" value="REC_OmpR"/>
    <property type="match status" value="1"/>
</dbReference>
<dbReference type="Gene3D" id="1.10.287.130">
    <property type="match status" value="1"/>
</dbReference>
<dbReference type="GO" id="GO:0005524">
    <property type="term" value="F:ATP binding"/>
    <property type="evidence" value="ECO:0007669"/>
    <property type="project" value="UniProtKB-KW"/>
</dbReference>
<dbReference type="CDD" id="cd00082">
    <property type="entry name" value="HisKA"/>
    <property type="match status" value="1"/>
</dbReference>
<evidence type="ECO:0000313" key="11">
    <source>
        <dbReference type="EMBL" id="MFL9843575.1"/>
    </source>
</evidence>
<dbReference type="InterPro" id="IPR004358">
    <property type="entry name" value="Sig_transdc_His_kin-like_C"/>
</dbReference>
<dbReference type="SMART" id="SM00387">
    <property type="entry name" value="HATPase_c"/>
    <property type="match status" value="1"/>
</dbReference>
<keyword evidence="4" id="KW-0805">Transcription regulation</keyword>
<dbReference type="EMBL" id="JBELPZ010000002">
    <property type="protein sequence ID" value="MFL9843575.1"/>
    <property type="molecule type" value="Genomic_DNA"/>
</dbReference>
<dbReference type="InterPro" id="IPR009057">
    <property type="entry name" value="Homeodomain-like_sf"/>
</dbReference>
<dbReference type="InterPro" id="IPR001789">
    <property type="entry name" value="Sig_transdc_resp-reg_receiver"/>
</dbReference>
<dbReference type="Pfam" id="PF07494">
    <property type="entry name" value="Reg_prop"/>
    <property type="match status" value="1"/>
</dbReference>
<dbReference type="InterPro" id="IPR003661">
    <property type="entry name" value="HisK_dim/P_dom"/>
</dbReference>
<dbReference type="Pfam" id="PF00072">
    <property type="entry name" value="Response_reg"/>
    <property type="match status" value="1"/>
</dbReference>
<dbReference type="InterPro" id="IPR011006">
    <property type="entry name" value="CheY-like_superfamily"/>
</dbReference>
<sequence length="1351" mass="153936">MAEFIFNKLVNIKKNENDIVVFFVLLLLLLITPKIQGQADALFSTDIQKTEGEYSQGFLFAPAEGQQQLNEEQIRNIVQLQDGRLGVFTEGMLNLYDGAGFKTIHIDDGYTTAITGYTGFHHSYVENNRVWFKNKGRLAVINLSKENCEKHPLKVLQNLGFTGTPTDLFVDTDMGIWVVTSQNKLLCYSQVSKKVTTFVHDVTNPDNNLDALYDIVTLNNMVYLCYKSGLLRCYNRLSGKEVYKLSTINNRPDDYTDWLHVTPVQKYLYFVRAGFCKGKLIRYDTETHKSTLLLETKKYWLNSLAANKDGDLFMSCREGFWYFKAGEKNGAFYPELNITGGHKIKIEISTLLYDRQGGLWAGTLNKGLYYYHPDRFLFQCLGKRFFGLSDLAELQVNCFEETINRQLLVGTNNGLFTSTLPLKKNLTFKLILPNVYCNAVYKDKTGNIWVSTSQGLYMINTDGTFNKYLNDAVHYVYQTQTGKLYACTQENGLLLWDKTTKSFKNSYPGETLPQIKFLTEWKDNLFGLCAKGPFVIDENGIVNLPFEKGYKQYPMFRHNNHRYSCLFPDSDGDLWLGTYDGLTLWNEKKQKLYQLNTDDGLVNNSIKAIIEDTDHSFWVTTSRGISHIFKTCKDNTCSFKIINYNNNTGVLEHTFSERSVFLSSQSTLFAGGVDGMNVFPKDKYSTNKSSLSPVWLNLKLFGKNVVEGRDYKGNVVLNKSMSVTDTLLLNYNQNFFSISFSGLNYTNPTQTYYRYMLEGVDDDWRIDNPISGIGEAGYTNISPGEYTFKLQASPDGSNLWGTPKKLSIIINPPFWKTTYAKLFYVIFILLLIWFITVQIVRHNRKIRQKKYTEAIETAKSDFITNMSHELRTPLTLIITPLRSLIAKVSDKKIKTDLQQISNNANLLLDTVNQLLDFKKIDSGNELLHRHFYDNLYFIEEICDAYCKVSAEKEINFISEIQRGEVHIHIDRQKVTRIIINLLSNAFKFTPAGGNVFISATINEKNQELNIIVKDNGKGIAEGETEKIFDRFYQATNQNETTGGSGIGLYMVKQYAELHGGNVTVSSVLGEGTTFNLKLSVKEEDEEIPLDVDNENDKKTVLIVEDHKTFSKYLCDELMPHYNVITAQNGKIGLEKAQKLRPDIVITDMMMPVMNGQDFCKALRNNVIISHTPVLMLTGKTSEEAHFEGYESGVDAYLEKPFDIKLLLLRISKLLEISEARQNAFIKEKDIKTELITSNPLDRAILERALDFVEKNISNANYSIEKFSADMGMERTGLYRKLLALTGQSPTNFIRAVRLKKAATILSGTLKPVADIAEEVGFNSVSYFSKCFHESFGSTPSQYREETTIFKE</sequence>
<evidence type="ECO:0000256" key="5">
    <source>
        <dbReference type="ARBA" id="ARBA00023163"/>
    </source>
</evidence>
<dbReference type="PROSITE" id="PS01124">
    <property type="entry name" value="HTH_ARAC_FAMILY_2"/>
    <property type="match status" value="1"/>
</dbReference>
<dbReference type="Gene3D" id="3.40.50.2300">
    <property type="match status" value="1"/>
</dbReference>
<dbReference type="PROSITE" id="PS50109">
    <property type="entry name" value="HIS_KIN"/>
    <property type="match status" value="1"/>
</dbReference>
<dbReference type="Gene3D" id="3.30.565.10">
    <property type="entry name" value="Histidine kinase-like ATPase, C-terminal domain"/>
    <property type="match status" value="1"/>
</dbReference>
<dbReference type="Gene3D" id="1.10.10.60">
    <property type="entry name" value="Homeodomain-like"/>
    <property type="match status" value="1"/>
</dbReference>
<reference evidence="11 12" key="1">
    <citation type="submission" date="2024-06" db="EMBL/GenBank/DDBJ databases">
        <authorList>
            <person name="Kaempfer P."/>
            <person name="Viver T."/>
        </authorList>
    </citation>
    <scope>NUCLEOTIDE SEQUENCE [LARGE SCALE GENOMIC DNA]</scope>
    <source>
        <strain evidence="11 12">ST-119</strain>
    </source>
</reference>
<dbReference type="Gene3D" id="2.130.10.10">
    <property type="entry name" value="YVTN repeat-like/Quinoprotein amine dehydrogenase"/>
    <property type="match status" value="3"/>
</dbReference>
<dbReference type="InterPro" id="IPR036097">
    <property type="entry name" value="HisK_dim/P_sf"/>
</dbReference>
<dbReference type="SUPFAM" id="SSF55874">
    <property type="entry name" value="ATPase domain of HSP90 chaperone/DNA topoisomerase II/histidine kinase"/>
    <property type="match status" value="1"/>
</dbReference>
<evidence type="ECO:0000256" key="3">
    <source>
        <dbReference type="ARBA" id="ARBA00022553"/>
    </source>
</evidence>
<protein>
    <recommendedName>
        <fullName evidence="2">histidine kinase</fullName>
        <ecNumber evidence="2">2.7.13.3</ecNumber>
    </recommendedName>
</protein>
<dbReference type="InterPro" id="IPR015943">
    <property type="entry name" value="WD40/YVTN_repeat-like_dom_sf"/>
</dbReference>
<keyword evidence="5" id="KW-0804">Transcription</keyword>
<evidence type="ECO:0000259" key="8">
    <source>
        <dbReference type="PROSITE" id="PS01124"/>
    </source>
</evidence>
<dbReference type="InterPro" id="IPR018060">
    <property type="entry name" value="HTH_AraC"/>
</dbReference>
<keyword evidence="11" id="KW-0547">Nucleotide-binding</keyword>
<dbReference type="RefSeq" id="WP_408083829.1">
    <property type="nucleotide sequence ID" value="NZ_JBELPZ010000002.1"/>
</dbReference>
<keyword evidence="3 6" id="KW-0597">Phosphoprotein</keyword>
<dbReference type="SMART" id="SM00342">
    <property type="entry name" value="HTH_ARAC"/>
    <property type="match status" value="1"/>
</dbReference>
<dbReference type="InterPro" id="IPR003594">
    <property type="entry name" value="HATPase_dom"/>
</dbReference>
<organism evidence="11 12">
    <name type="scientific">Flavobacterium rhizosphaerae</name>
    <dbReference type="NCBI Taxonomy" id="3163298"/>
    <lineage>
        <taxon>Bacteria</taxon>
        <taxon>Pseudomonadati</taxon>
        <taxon>Bacteroidota</taxon>
        <taxon>Flavobacteriia</taxon>
        <taxon>Flavobacteriales</taxon>
        <taxon>Flavobacteriaceae</taxon>
        <taxon>Flavobacterium</taxon>
    </lineage>
</organism>
<proteinExistence type="predicted"/>
<keyword evidence="7" id="KW-1133">Transmembrane helix</keyword>
<dbReference type="SUPFAM" id="SSF46689">
    <property type="entry name" value="Homeodomain-like"/>
    <property type="match status" value="1"/>
</dbReference>
<dbReference type="PANTHER" id="PTHR43547:SF2">
    <property type="entry name" value="HYBRID SIGNAL TRANSDUCTION HISTIDINE KINASE C"/>
    <property type="match status" value="1"/>
</dbReference>
<dbReference type="SUPFAM" id="SSF52172">
    <property type="entry name" value="CheY-like"/>
    <property type="match status" value="1"/>
</dbReference>
<comment type="caution">
    <text evidence="11">The sequence shown here is derived from an EMBL/GenBank/DDBJ whole genome shotgun (WGS) entry which is preliminary data.</text>
</comment>
<feature type="domain" description="Histidine kinase" evidence="9">
    <location>
        <begin position="865"/>
        <end position="1082"/>
    </location>
</feature>
<dbReference type="CDD" id="cd00075">
    <property type="entry name" value="HATPase"/>
    <property type="match status" value="1"/>
</dbReference>
<dbReference type="PRINTS" id="PR00344">
    <property type="entry name" value="BCTRLSENSOR"/>
</dbReference>
<dbReference type="Proteomes" id="UP001629156">
    <property type="component" value="Unassembled WGS sequence"/>
</dbReference>
<evidence type="ECO:0000313" key="12">
    <source>
        <dbReference type="Proteomes" id="UP001629156"/>
    </source>
</evidence>
<comment type="catalytic activity">
    <reaction evidence="1">
        <text>ATP + protein L-histidine = ADP + protein N-phospho-L-histidine.</text>
        <dbReference type="EC" id="2.7.13.3"/>
    </reaction>
</comment>
<feature type="domain" description="HTH araC/xylS-type" evidence="8">
    <location>
        <begin position="1246"/>
        <end position="1345"/>
    </location>
</feature>
<gene>
    <name evidence="11" type="ORF">ABS766_03995</name>
</gene>
<feature type="transmembrane region" description="Helical" evidence="7">
    <location>
        <begin position="822"/>
        <end position="840"/>
    </location>
</feature>
<dbReference type="InterPro" id="IPR036890">
    <property type="entry name" value="HATPase_C_sf"/>
</dbReference>
<keyword evidence="11" id="KW-0067">ATP-binding</keyword>
<dbReference type="Pfam" id="PF00512">
    <property type="entry name" value="HisKA"/>
    <property type="match status" value="1"/>
</dbReference>
<dbReference type="InterPro" id="IPR011047">
    <property type="entry name" value="Quinoprotein_ADH-like_sf"/>
</dbReference>
<evidence type="ECO:0000259" key="9">
    <source>
        <dbReference type="PROSITE" id="PS50109"/>
    </source>
</evidence>
<keyword evidence="7" id="KW-0812">Transmembrane</keyword>
<dbReference type="SMART" id="SM00448">
    <property type="entry name" value="REC"/>
    <property type="match status" value="1"/>
</dbReference>
<keyword evidence="7" id="KW-0472">Membrane</keyword>
<name>A0ABW8YWK6_9FLAO</name>
<dbReference type="SMART" id="SM00388">
    <property type="entry name" value="HisKA"/>
    <property type="match status" value="1"/>
</dbReference>
<evidence type="ECO:0000256" key="2">
    <source>
        <dbReference type="ARBA" id="ARBA00012438"/>
    </source>
</evidence>
<evidence type="ECO:0000256" key="1">
    <source>
        <dbReference type="ARBA" id="ARBA00000085"/>
    </source>
</evidence>
<dbReference type="Pfam" id="PF02518">
    <property type="entry name" value="HATPase_c"/>
    <property type="match status" value="1"/>
</dbReference>
<dbReference type="PROSITE" id="PS50110">
    <property type="entry name" value="RESPONSE_REGULATORY"/>
    <property type="match status" value="1"/>
</dbReference>
<dbReference type="Pfam" id="PF07495">
    <property type="entry name" value="Y_Y_Y"/>
    <property type="match status" value="1"/>
</dbReference>
<feature type="modified residue" description="4-aspartylphosphate" evidence="6">
    <location>
        <position position="1147"/>
    </location>
</feature>
<dbReference type="InterPro" id="IPR011110">
    <property type="entry name" value="Reg_prop"/>
</dbReference>
<evidence type="ECO:0000256" key="7">
    <source>
        <dbReference type="SAM" id="Phobius"/>
    </source>
</evidence>
<dbReference type="SUPFAM" id="SSF47384">
    <property type="entry name" value="Homodimeric domain of signal transducing histidine kinase"/>
    <property type="match status" value="1"/>
</dbReference>
<evidence type="ECO:0000256" key="4">
    <source>
        <dbReference type="ARBA" id="ARBA00023015"/>
    </source>
</evidence>
<dbReference type="EC" id="2.7.13.3" evidence="2"/>
<accession>A0ABW8YWK6</accession>
<dbReference type="PANTHER" id="PTHR43547">
    <property type="entry name" value="TWO-COMPONENT HISTIDINE KINASE"/>
    <property type="match status" value="1"/>
</dbReference>